<evidence type="ECO:0000313" key="3">
    <source>
        <dbReference type="Proteomes" id="UP000241426"/>
    </source>
</evidence>
<dbReference type="RefSeq" id="WP_107225402.1">
    <property type="nucleotide sequence ID" value="NZ_PYNF01000014.1"/>
</dbReference>
<organism evidence="2 3">
    <name type="scientific">Photobacterium kishitanii</name>
    <dbReference type="NCBI Taxonomy" id="318456"/>
    <lineage>
        <taxon>Bacteria</taxon>
        <taxon>Pseudomonadati</taxon>
        <taxon>Pseudomonadota</taxon>
        <taxon>Gammaproteobacteria</taxon>
        <taxon>Vibrionales</taxon>
        <taxon>Vibrionaceae</taxon>
        <taxon>Photobacterium</taxon>
    </lineage>
</organism>
<dbReference type="AlphaFoldDB" id="A0A2T3KFN2"/>
<keyword evidence="1" id="KW-0472">Membrane</keyword>
<feature type="transmembrane region" description="Helical" evidence="1">
    <location>
        <begin position="7"/>
        <end position="26"/>
    </location>
</feature>
<evidence type="ECO:0008006" key="4">
    <source>
        <dbReference type="Google" id="ProtNLM"/>
    </source>
</evidence>
<reference evidence="2 3" key="1">
    <citation type="submission" date="2018-01" db="EMBL/GenBank/DDBJ databases">
        <title>Whole genome sequencing of Histamine producing bacteria.</title>
        <authorList>
            <person name="Butler K."/>
        </authorList>
    </citation>
    <scope>NUCLEOTIDE SEQUENCE [LARGE SCALE GENOMIC DNA]</scope>
    <source>
        <strain evidence="2 3">FS-7.2</strain>
    </source>
</reference>
<evidence type="ECO:0000313" key="2">
    <source>
        <dbReference type="EMBL" id="PSU96860.1"/>
    </source>
</evidence>
<dbReference type="Proteomes" id="UP000241426">
    <property type="component" value="Unassembled WGS sequence"/>
</dbReference>
<keyword evidence="1" id="KW-0812">Transmembrane</keyword>
<evidence type="ECO:0000256" key="1">
    <source>
        <dbReference type="SAM" id="Phobius"/>
    </source>
</evidence>
<dbReference type="EMBL" id="PYNF01000014">
    <property type="protein sequence ID" value="PSU96860.1"/>
    <property type="molecule type" value="Genomic_DNA"/>
</dbReference>
<sequence length="108" mass="12630">MYSKNKTLLFSFIAVTGWLFAFYIMLIEVRTERDYIKEKVSENAFNIVSQALQNKKDEKEIIAQMESWFSKGWTAQTGSVTTICNNNRDAFKEIMSDDTIKIICRLRI</sequence>
<protein>
    <recommendedName>
        <fullName evidence="4">Two-component sensor histidine kinase</fullName>
    </recommendedName>
</protein>
<gene>
    <name evidence="2" type="ORF">C9J27_16065</name>
</gene>
<comment type="caution">
    <text evidence="2">The sequence shown here is derived from an EMBL/GenBank/DDBJ whole genome shotgun (WGS) entry which is preliminary data.</text>
</comment>
<keyword evidence="1" id="KW-1133">Transmembrane helix</keyword>
<proteinExistence type="predicted"/>
<name>A0A2T3KFN2_9GAMM</name>
<accession>A0A2T3KFN2</accession>